<feature type="chain" id="PRO_5012574989" evidence="2">
    <location>
        <begin position="24"/>
        <end position="459"/>
    </location>
</feature>
<dbReference type="Proteomes" id="UP000238365">
    <property type="component" value="Chromosome"/>
</dbReference>
<dbReference type="AlphaFoldDB" id="A0A1X1EF12"/>
<reference evidence="3 4" key="1">
    <citation type="submission" date="2018-01" db="EMBL/GenBank/DDBJ databases">
        <title>Complete and assembled Genome of Pantoea gaviniae DSM22758T.</title>
        <authorList>
            <person name="Stevens M.J.A."/>
            <person name="Zurfluh K."/>
            <person name="Stephan R."/>
        </authorList>
    </citation>
    <scope>NUCLEOTIDE SEQUENCE [LARGE SCALE GENOMIC DNA]</scope>
    <source>
        <strain evidence="3 4">DSM 22758</strain>
    </source>
</reference>
<accession>A0A1X1EF12</accession>
<evidence type="ECO:0000313" key="4">
    <source>
        <dbReference type="Proteomes" id="UP000238365"/>
    </source>
</evidence>
<protein>
    <submittedName>
        <fullName evidence="3">Uncharacterized protein</fullName>
    </submittedName>
</protein>
<keyword evidence="2" id="KW-0732">Signal</keyword>
<name>A0A1X1EF12_9GAMM</name>
<evidence type="ECO:0000256" key="1">
    <source>
        <dbReference type="SAM" id="MobiDB-lite"/>
    </source>
</evidence>
<feature type="compositionally biased region" description="Polar residues" evidence="1">
    <location>
        <begin position="161"/>
        <end position="183"/>
    </location>
</feature>
<dbReference type="KEGG" id="pgz:C2E15_03870"/>
<evidence type="ECO:0000313" key="3">
    <source>
        <dbReference type="EMBL" id="AUX92300.1"/>
    </source>
</evidence>
<dbReference type="EMBL" id="CP026377">
    <property type="protein sequence ID" value="AUX92300.1"/>
    <property type="molecule type" value="Genomic_DNA"/>
</dbReference>
<gene>
    <name evidence="3" type="ORF">C2E15_03870</name>
</gene>
<feature type="region of interest" description="Disordered" evidence="1">
    <location>
        <begin position="153"/>
        <end position="204"/>
    </location>
</feature>
<keyword evidence="4" id="KW-1185">Reference proteome</keyword>
<feature type="signal peptide" evidence="2">
    <location>
        <begin position="1"/>
        <end position="23"/>
    </location>
</feature>
<sequence length="459" mass="47534">MFISIFTRLLIATALAGFGYATAAELPDAVNAPLTPPVGQFSVIAPANGAHELAAAGEAVTAYREKGAVDGASAATASAPVNSGNAFPAKVNATGVASANSDAAAATHSNAALAASPMGSVPAVTNSDTALTASPPQTAPLAADSDAVLNESAAPAADAGVNQSAPAQTAEETIQPQPQQGAAGSTPAEASGSATAAQTDGEEVKQDRVITLVLQAIRAHQLTSLSSECLGMSFVDDSDDPANYLIDVRENRNYPACGGDPETAPHLFFFKAGKKDGALQTDAGVEPDDFYPLEDSAQPAVAALTAADFVIQVNSTSLALGQPWNEDVMMSLPPERAQATQNQAQDADAPYRYYQHRYDVLALTVSNEGWDRQQRSADDSYLGQITLLDATLETHRGARVGMTVAELEQKYGPGEADERNGESWLSWQQDDKVIAARIGNGLVTQITLSQLQHAADAQG</sequence>
<proteinExistence type="predicted"/>
<dbReference type="OrthoDB" id="5998097at2"/>
<evidence type="ECO:0000256" key="2">
    <source>
        <dbReference type="SAM" id="SignalP"/>
    </source>
</evidence>
<organism evidence="3 4">
    <name type="scientific">Mixta gaviniae</name>
    <dbReference type="NCBI Taxonomy" id="665914"/>
    <lineage>
        <taxon>Bacteria</taxon>
        <taxon>Pseudomonadati</taxon>
        <taxon>Pseudomonadota</taxon>
        <taxon>Gammaproteobacteria</taxon>
        <taxon>Enterobacterales</taxon>
        <taxon>Erwiniaceae</taxon>
        <taxon>Mixta</taxon>
    </lineage>
</organism>
<dbReference type="RefSeq" id="WP_104956199.1">
    <property type="nucleotide sequence ID" value="NZ_CP026377.1"/>
</dbReference>